<reference evidence="1" key="1">
    <citation type="submission" date="2018-05" db="EMBL/GenBank/DDBJ databases">
        <authorList>
            <person name="Lanie J.A."/>
            <person name="Ng W.-L."/>
            <person name="Kazmierczak K.M."/>
            <person name="Andrzejewski T.M."/>
            <person name="Davidsen T.M."/>
            <person name="Wayne K.J."/>
            <person name="Tettelin H."/>
            <person name="Glass J.I."/>
            <person name="Rusch D."/>
            <person name="Podicherti R."/>
            <person name="Tsui H.-C.T."/>
            <person name="Winkler M.E."/>
        </authorList>
    </citation>
    <scope>NUCLEOTIDE SEQUENCE</scope>
</reference>
<dbReference type="EMBL" id="UINC01047118">
    <property type="protein sequence ID" value="SVB55985.1"/>
    <property type="molecule type" value="Genomic_DNA"/>
</dbReference>
<dbReference type="Pfam" id="PF11056">
    <property type="entry name" value="UvsY"/>
    <property type="match status" value="1"/>
</dbReference>
<name>A0A382EZW8_9ZZZZ</name>
<organism evidence="1">
    <name type="scientific">marine metagenome</name>
    <dbReference type="NCBI Taxonomy" id="408172"/>
    <lineage>
        <taxon>unclassified sequences</taxon>
        <taxon>metagenomes</taxon>
        <taxon>ecological metagenomes</taxon>
    </lineage>
</organism>
<accession>A0A382EZW8</accession>
<proteinExistence type="predicted"/>
<protein>
    <submittedName>
        <fullName evidence="1">Uncharacterized protein</fullName>
    </submittedName>
</protein>
<dbReference type="InterPro" id="IPR021289">
    <property type="entry name" value="UvsY"/>
</dbReference>
<sequence>MTIEEIMEMWGEDSHIDDKDLDNESLNIPNKHQKYLDIYSKEKRKLSDLETHWKVLFQQRWEVVISKNGKAPEHNIRISKTELERHYVSADEVLQKAEKIMNEQKGKVEYLKSVLSMIENRSFHINNAINWRKFVAGLG</sequence>
<evidence type="ECO:0000313" key="1">
    <source>
        <dbReference type="EMBL" id="SVB55985.1"/>
    </source>
</evidence>
<gene>
    <name evidence="1" type="ORF">METZ01_LOCUS208839</name>
</gene>
<dbReference type="AlphaFoldDB" id="A0A382EZW8"/>